<dbReference type="InterPro" id="IPR036291">
    <property type="entry name" value="NAD(P)-bd_dom_sf"/>
</dbReference>
<comment type="caution">
    <text evidence="1">The sequence shown here is derived from an EMBL/GenBank/DDBJ whole genome shotgun (WGS) entry which is preliminary data.</text>
</comment>
<dbReference type="RefSeq" id="WP_346157439.1">
    <property type="nucleotide sequence ID" value="NZ_BAAATE010000057.1"/>
</dbReference>
<dbReference type="SUPFAM" id="SSF51735">
    <property type="entry name" value="NAD(P)-binding Rossmann-fold domains"/>
    <property type="match status" value="1"/>
</dbReference>
<dbReference type="Proteomes" id="UP001501666">
    <property type="component" value="Unassembled WGS sequence"/>
</dbReference>
<accession>A0ABP6FUB0</accession>
<organism evidence="1 2">
    <name type="scientific">Nonomuraea recticatena</name>
    <dbReference type="NCBI Taxonomy" id="46178"/>
    <lineage>
        <taxon>Bacteria</taxon>
        <taxon>Bacillati</taxon>
        <taxon>Actinomycetota</taxon>
        <taxon>Actinomycetes</taxon>
        <taxon>Streptosporangiales</taxon>
        <taxon>Streptosporangiaceae</taxon>
        <taxon>Nonomuraea</taxon>
    </lineage>
</organism>
<proteinExistence type="predicted"/>
<dbReference type="EMBL" id="BAAATE010000057">
    <property type="protein sequence ID" value="GAA2699876.1"/>
    <property type="molecule type" value="Genomic_DNA"/>
</dbReference>
<reference evidence="2" key="1">
    <citation type="journal article" date="2019" name="Int. J. Syst. Evol. Microbiol.">
        <title>The Global Catalogue of Microorganisms (GCM) 10K type strain sequencing project: providing services to taxonomists for standard genome sequencing and annotation.</title>
        <authorList>
            <consortium name="The Broad Institute Genomics Platform"/>
            <consortium name="The Broad Institute Genome Sequencing Center for Infectious Disease"/>
            <person name="Wu L."/>
            <person name="Ma J."/>
        </authorList>
    </citation>
    <scope>NUCLEOTIDE SEQUENCE [LARGE SCALE GENOMIC DNA]</scope>
    <source>
        <strain evidence="2">JCM 6835</strain>
    </source>
</reference>
<protein>
    <submittedName>
        <fullName evidence="1">Uncharacterized protein</fullName>
    </submittedName>
</protein>
<sequence length="65" mass="6679">MKHVGGDALGVSAEVSDERSLERAFQLAGTVDHVLVTAGGFGGGALESTPGSEVRHLVDSRVRCS</sequence>
<evidence type="ECO:0000313" key="1">
    <source>
        <dbReference type="EMBL" id="GAA2699876.1"/>
    </source>
</evidence>
<name>A0ABP6FUB0_9ACTN</name>
<gene>
    <name evidence="1" type="ORF">GCM10010412_096730</name>
</gene>
<evidence type="ECO:0000313" key="2">
    <source>
        <dbReference type="Proteomes" id="UP001501666"/>
    </source>
</evidence>
<keyword evidence="2" id="KW-1185">Reference proteome</keyword>